<dbReference type="PANTHER" id="PTHR30126">
    <property type="entry name" value="HTH-TYPE TRANSCRIPTIONAL REGULATOR"/>
    <property type="match status" value="1"/>
</dbReference>
<keyword evidence="3" id="KW-0238">DNA-binding</keyword>
<dbReference type="AlphaFoldDB" id="A0A0R1ZZT1"/>
<comment type="similarity">
    <text evidence="1">Belongs to the LysR transcriptional regulatory family.</text>
</comment>
<dbReference type="RefSeq" id="WP_054676590.1">
    <property type="nucleotide sequence ID" value="NZ_AYYO01000003.1"/>
</dbReference>
<sequence length="274" mass="30665">MFKNLATFKAVYEARSFSRAADLLFIAQPTVSAQIKQLETEFGAQLFVRNGRGEIGLTPAADTLYAQTLQLLGTWNTLHTQLQATAAQKRTCRLASSHTFATYILPHLLPMLEQTFANVQFSVHMGNSQDVQTRLLHHDADIGFIEKPLASTQLHRTVLLADQLVHAGTSGPWLTREPDSGVYYYTKRYMEEAGIAGPTIEIDNNAVIVNLLQTGFGQSIISQRAAGNIPHQSLGSKFTRQFYMLTARDRQDEELDDYTRITRAIKHATHELTE</sequence>
<dbReference type="InterPro" id="IPR005119">
    <property type="entry name" value="LysR_subst-bd"/>
</dbReference>
<name>A0A0R1ZZT1_9LACO</name>
<protein>
    <submittedName>
        <fullName evidence="6">Bacterial regulatory helix-turn-helix, lysR family protein</fullName>
    </submittedName>
</protein>
<dbReference type="FunFam" id="1.10.10.10:FF:000001">
    <property type="entry name" value="LysR family transcriptional regulator"/>
    <property type="match status" value="1"/>
</dbReference>
<evidence type="ECO:0000313" key="6">
    <source>
        <dbReference type="EMBL" id="KRM56508.1"/>
    </source>
</evidence>
<organism evidence="6 7">
    <name type="scientific">Lacticaseibacillus sharpeae JCM 1186 = DSM 20505</name>
    <dbReference type="NCBI Taxonomy" id="1291052"/>
    <lineage>
        <taxon>Bacteria</taxon>
        <taxon>Bacillati</taxon>
        <taxon>Bacillota</taxon>
        <taxon>Bacilli</taxon>
        <taxon>Lactobacillales</taxon>
        <taxon>Lactobacillaceae</taxon>
        <taxon>Lacticaseibacillus</taxon>
    </lineage>
</organism>
<feature type="domain" description="HTH lysR-type" evidence="5">
    <location>
        <begin position="1"/>
        <end position="58"/>
    </location>
</feature>
<dbReference type="Gene3D" id="1.10.10.10">
    <property type="entry name" value="Winged helix-like DNA-binding domain superfamily/Winged helix DNA-binding domain"/>
    <property type="match status" value="1"/>
</dbReference>
<dbReference type="InterPro" id="IPR036388">
    <property type="entry name" value="WH-like_DNA-bd_sf"/>
</dbReference>
<gene>
    <name evidence="6" type="ORF">FC18_GL001985</name>
</gene>
<accession>A0A0R1ZZT1</accession>
<evidence type="ECO:0000256" key="4">
    <source>
        <dbReference type="ARBA" id="ARBA00023163"/>
    </source>
</evidence>
<evidence type="ECO:0000256" key="2">
    <source>
        <dbReference type="ARBA" id="ARBA00023015"/>
    </source>
</evidence>
<dbReference type="PANTHER" id="PTHR30126:SF40">
    <property type="entry name" value="HTH-TYPE TRANSCRIPTIONAL REGULATOR GLTR"/>
    <property type="match status" value="1"/>
</dbReference>
<dbReference type="Gene3D" id="3.40.190.290">
    <property type="match status" value="1"/>
</dbReference>
<dbReference type="Proteomes" id="UP000051679">
    <property type="component" value="Unassembled WGS sequence"/>
</dbReference>
<dbReference type="STRING" id="1291052.FC18_GL001985"/>
<dbReference type="Pfam" id="PF03466">
    <property type="entry name" value="LysR_substrate"/>
    <property type="match status" value="1"/>
</dbReference>
<dbReference type="SUPFAM" id="SSF46785">
    <property type="entry name" value="Winged helix' DNA-binding domain"/>
    <property type="match status" value="1"/>
</dbReference>
<evidence type="ECO:0000256" key="1">
    <source>
        <dbReference type="ARBA" id="ARBA00009437"/>
    </source>
</evidence>
<proteinExistence type="inferred from homology"/>
<keyword evidence="2" id="KW-0805">Transcription regulation</keyword>
<dbReference type="InterPro" id="IPR000847">
    <property type="entry name" value="LysR_HTH_N"/>
</dbReference>
<dbReference type="GO" id="GO:0000976">
    <property type="term" value="F:transcription cis-regulatory region binding"/>
    <property type="evidence" value="ECO:0007669"/>
    <property type="project" value="TreeGrafter"/>
</dbReference>
<evidence type="ECO:0000313" key="7">
    <source>
        <dbReference type="Proteomes" id="UP000051679"/>
    </source>
</evidence>
<dbReference type="SUPFAM" id="SSF53850">
    <property type="entry name" value="Periplasmic binding protein-like II"/>
    <property type="match status" value="1"/>
</dbReference>
<comment type="caution">
    <text evidence="6">The sequence shown here is derived from an EMBL/GenBank/DDBJ whole genome shotgun (WGS) entry which is preliminary data.</text>
</comment>
<dbReference type="EMBL" id="AYYO01000003">
    <property type="protein sequence ID" value="KRM56508.1"/>
    <property type="molecule type" value="Genomic_DNA"/>
</dbReference>
<dbReference type="PRINTS" id="PR00039">
    <property type="entry name" value="HTHLYSR"/>
</dbReference>
<evidence type="ECO:0000256" key="3">
    <source>
        <dbReference type="ARBA" id="ARBA00023125"/>
    </source>
</evidence>
<dbReference type="PATRIC" id="fig|1291052.5.peg.2046"/>
<dbReference type="PROSITE" id="PS50931">
    <property type="entry name" value="HTH_LYSR"/>
    <property type="match status" value="1"/>
</dbReference>
<dbReference type="GO" id="GO:0003700">
    <property type="term" value="F:DNA-binding transcription factor activity"/>
    <property type="evidence" value="ECO:0007669"/>
    <property type="project" value="InterPro"/>
</dbReference>
<keyword evidence="4" id="KW-0804">Transcription</keyword>
<dbReference type="Pfam" id="PF00126">
    <property type="entry name" value="HTH_1"/>
    <property type="match status" value="1"/>
</dbReference>
<reference evidence="6 7" key="1">
    <citation type="journal article" date="2015" name="Genome Announc.">
        <title>Expanding the biotechnology potential of lactobacilli through comparative genomics of 213 strains and associated genera.</title>
        <authorList>
            <person name="Sun Z."/>
            <person name="Harris H.M."/>
            <person name="McCann A."/>
            <person name="Guo C."/>
            <person name="Argimon S."/>
            <person name="Zhang W."/>
            <person name="Yang X."/>
            <person name="Jeffery I.B."/>
            <person name="Cooney J.C."/>
            <person name="Kagawa T.F."/>
            <person name="Liu W."/>
            <person name="Song Y."/>
            <person name="Salvetti E."/>
            <person name="Wrobel A."/>
            <person name="Rasinkangas P."/>
            <person name="Parkhill J."/>
            <person name="Rea M.C."/>
            <person name="O'Sullivan O."/>
            <person name="Ritari J."/>
            <person name="Douillard F.P."/>
            <person name="Paul Ross R."/>
            <person name="Yang R."/>
            <person name="Briner A.E."/>
            <person name="Felis G.E."/>
            <person name="de Vos W.M."/>
            <person name="Barrangou R."/>
            <person name="Klaenhammer T.R."/>
            <person name="Caufield P.W."/>
            <person name="Cui Y."/>
            <person name="Zhang H."/>
            <person name="O'Toole P.W."/>
        </authorList>
    </citation>
    <scope>NUCLEOTIDE SEQUENCE [LARGE SCALE GENOMIC DNA]</scope>
    <source>
        <strain evidence="6 7">DSM 20505</strain>
    </source>
</reference>
<evidence type="ECO:0000259" key="5">
    <source>
        <dbReference type="PROSITE" id="PS50931"/>
    </source>
</evidence>
<dbReference type="InterPro" id="IPR036390">
    <property type="entry name" value="WH_DNA-bd_sf"/>
</dbReference>
<keyword evidence="7" id="KW-1185">Reference proteome</keyword>